<sequence length="246" mass="27572">MNAALAAAVAAVTSVTVTVLSLLLGDRQQRRREERVQRQNLNAKYLNPLRLHLVENHFRLSGTLERTGSVGGTADAMLIVNGPAEVSEKDAAWFNGPGCALISSVYLTACLFAQLKKLREDFPYLRLSAADDTRLAALLLRVQRGFLADHGVYYVIQPSIGESMRVHDEERLLTYREFCERLQDPSWRVWTDRLIQFHLDTAHQTKRERTQNLLTALAQLSAFLDGCVGGGHSIEARRQAEDTDLI</sequence>
<reference evidence="1" key="1">
    <citation type="submission" date="2022-10" db="EMBL/GenBank/DDBJ databases">
        <title>The complete genomes of actinobacterial strains from the NBC collection.</title>
        <authorList>
            <person name="Joergensen T.S."/>
            <person name="Alvarez Arevalo M."/>
            <person name="Sterndorff E.B."/>
            <person name="Faurdal D."/>
            <person name="Vuksanovic O."/>
            <person name="Mourched A.-S."/>
            <person name="Charusanti P."/>
            <person name="Shaw S."/>
            <person name="Blin K."/>
            <person name="Weber T."/>
        </authorList>
    </citation>
    <scope>NUCLEOTIDE SEQUENCE</scope>
    <source>
        <strain evidence="1">NBC_00668</strain>
    </source>
</reference>
<protein>
    <submittedName>
        <fullName evidence="1">Uncharacterized protein</fullName>
    </submittedName>
</protein>
<proteinExistence type="predicted"/>
<name>A0ABZ1XBN7_9ACTN</name>
<dbReference type="Proteomes" id="UP001432060">
    <property type="component" value="Chromosome"/>
</dbReference>
<evidence type="ECO:0000313" key="2">
    <source>
        <dbReference type="Proteomes" id="UP001432060"/>
    </source>
</evidence>
<keyword evidence="2" id="KW-1185">Reference proteome</keyword>
<dbReference type="EMBL" id="CP109019">
    <property type="protein sequence ID" value="WUT80910.1"/>
    <property type="molecule type" value="Genomic_DNA"/>
</dbReference>
<dbReference type="RefSeq" id="WP_329394863.1">
    <property type="nucleotide sequence ID" value="NZ_CP109019.1"/>
</dbReference>
<organism evidence="1 2">
    <name type="scientific">Streptomyces melanogenes</name>
    <dbReference type="NCBI Taxonomy" id="67326"/>
    <lineage>
        <taxon>Bacteria</taxon>
        <taxon>Bacillati</taxon>
        <taxon>Actinomycetota</taxon>
        <taxon>Actinomycetes</taxon>
        <taxon>Kitasatosporales</taxon>
        <taxon>Streptomycetaceae</taxon>
        <taxon>Streptomyces</taxon>
    </lineage>
</organism>
<accession>A0ABZ1XBN7</accession>
<evidence type="ECO:0000313" key="1">
    <source>
        <dbReference type="EMBL" id="WUT80910.1"/>
    </source>
</evidence>
<gene>
    <name evidence="1" type="ORF">OG515_01285</name>
</gene>